<dbReference type="STRING" id="48709.A0A1D2N6U1"/>
<dbReference type="FunFam" id="3.30.160.60:FF:000007">
    <property type="entry name" value="Basic krueppel-like factor 3"/>
    <property type="match status" value="1"/>
</dbReference>
<dbReference type="SMART" id="SM00355">
    <property type="entry name" value="ZnF_C2H2"/>
    <property type="match status" value="3"/>
</dbReference>
<dbReference type="PANTHER" id="PTHR23235">
    <property type="entry name" value="KRUEPPEL-LIKE TRANSCRIPTION FACTOR"/>
    <property type="match status" value="1"/>
</dbReference>
<dbReference type="AlphaFoldDB" id="A0A1D2N6U1"/>
<dbReference type="GO" id="GO:0000981">
    <property type="term" value="F:DNA-binding transcription factor activity, RNA polymerase II-specific"/>
    <property type="evidence" value="ECO:0007669"/>
    <property type="project" value="TreeGrafter"/>
</dbReference>
<dbReference type="SUPFAM" id="SSF57667">
    <property type="entry name" value="beta-beta-alpha zinc fingers"/>
    <property type="match status" value="2"/>
</dbReference>
<name>A0A1D2N6U1_ORCCI</name>
<evidence type="ECO:0000256" key="4">
    <source>
        <dbReference type="PROSITE-ProRule" id="PRU00042"/>
    </source>
</evidence>
<evidence type="ECO:0000259" key="6">
    <source>
        <dbReference type="PROSITE" id="PS50157"/>
    </source>
</evidence>
<dbReference type="OrthoDB" id="4748970at2759"/>
<accession>A0A1D2N6U1</accession>
<dbReference type="Proteomes" id="UP000094527">
    <property type="component" value="Unassembled WGS sequence"/>
</dbReference>
<dbReference type="InterPro" id="IPR036236">
    <property type="entry name" value="Znf_C2H2_sf"/>
</dbReference>
<keyword evidence="2 4" id="KW-0863">Zinc-finger</keyword>
<protein>
    <submittedName>
        <fullName evidence="7">Krueppel-like factor 15</fullName>
    </submittedName>
</protein>
<evidence type="ECO:0000256" key="3">
    <source>
        <dbReference type="ARBA" id="ARBA00022833"/>
    </source>
</evidence>
<gene>
    <name evidence="7" type="ORF">Ocin01_05702</name>
</gene>
<dbReference type="Pfam" id="PF00096">
    <property type="entry name" value="zf-C2H2"/>
    <property type="match status" value="2"/>
</dbReference>
<dbReference type="InterPro" id="IPR013087">
    <property type="entry name" value="Znf_C2H2_type"/>
</dbReference>
<dbReference type="PROSITE" id="PS00028">
    <property type="entry name" value="ZINC_FINGER_C2H2_1"/>
    <property type="match status" value="3"/>
</dbReference>
<reference evidence="7 8" key="1">
    <citation type="journal article" date="2016" name="Genome Biol. Evol.">
        <title>Gene Family Evolution Reflects Adaptation to Soil Environmental Stressors in the Genome of the Collembolan Orchesella cincta.</title>
        <authorList>
            <person name="Faddeeva-Vakhrusheva A."/>
            <person name="Derks M.F."/>
            <person name="Anvar S.Y."/>
            <person name="Agamennone V."/>
            <person name="Suring W."/>
            <person name="Smit S."/>
            <person name="van Straalen N.M."/>
            <person name="Roelofs D."/>
        </authorList>
    </citation>
    <scope>NUCLEOTIDE SEQUENCE [LARGE SCALE GENOMIC DNA]</scope>
    <source>
        <tissue evidence="7">Mixed pool</tissue>
    </source>
</reference>
<dbReference type="EMBL" id="LJIJ01000178">
    <property type="protein sequence ID" value="ODN00978.1"/>
    <property type="molecule type" value="Genomic_DNA"/>
</dbReference>
<evidence type="ECO:0000313" key="8">
    <source>
        <dbReference type="Proteomes" id="UP000094527"/>
    </source>
</evidence>
<dbReference type="PROSITE" id="PS50157">
    <property type="entry name" value="ZINC_FINGER_C2H2_2"/>
    <property type="match status" value="3"/>
</dbReference>
<feature type="domain" description="C2H2-type" evidence="6">
    <location>
        <begin position="257"/>
        <end position="286"/>
    </location>
</feature>
<evidence type="ECO:0000256" key="2">
    <source>
        <dbReference type="ARBA" id="ARBA00022771"/>
    </source>
</evidence>
<sequence length="355" mass="39842">MTFLSRGVARHNPCWFEIILCDYCSNCGSYITDSFQNSESPFSNTSDSMEFPGGTSAGSFSDFTSDPFSPYTTALPSVEAADLLTDNFSTQTSTTLNPTLSEQASITSDVSSIFEGAPLLDELGSTGYEDLDMCTTTSWESMLSFSADPITASIPPQDMTNWFSNVEPKMIECSKMPTAILPIINPEPTSILPHLPPPPSFGLEMKPDIEKVNIPTLPKRTRGRKPGSCNKNKGPVKKPPQEKGRRRGKTLSEVLELKCPWNDCNKVYFKSSHLKAHLRRHTGEKPFICPWEECPWKFSRSDELGRHFRCHTGDKPYQCTVCSKRFARSDHLSKHKKVHDRSREQCEFLFNTLSL</sequence>
<dbReference type="GO" id="GO:0008270">
    <property type="term" value="F:zinc ion binding"/>
    <property type="evidence" value="ECO:0007669"/>
    <property type="project" value="UniProtKB-KW"/>
</dbReference>
<dbReference type="GO" id="GO:0000978">
    <property type="term" value="F:RNA polymerase II cis-regulatory region sequence-specific DNA binding"/>
    <property type="evidence" value="ECO:0007669"/>
    <property type="project" value="TreeGrafter"/>
</dbReference>
<organism evidence="7 8">
    <name type="scientific">Orchesella cincta</name>
    <name type="common">Springtail</name>
    <name type="synonym">Podura cincta</name>
    <dbReference type="NCBI Taxonomy" id="48709"/>
    <lineage>
        <taxon>Eukaryota</taxon>
        <taxon>Metazoa</taxon>
        <taxon>Ecdysozoa</taxon>
        <taxon>Arthropoda</taxon>
        <taxon>Hexapoda</taxon>
        <taxon>Collembola</taxon>
        <taxon>Entomobryomorpha</taxon>
        <taxon>Entomobryoidea</taxon>
        <taxon>Orchesellidae</taxon>
        <taxon>Orchesellinae</taxon>
        <taxon>Orchesella</taxon>
    </lineage>
</organism>
<feature type="region of interest" description="Disordered" evidence="5">
    <location>
        <begin position="213"/>
        <end position="249"/>
    </location>
</feature>
<keyword evidence="3" id="KW-0862">Zinc</keyword>
<feature type="domain" description="C2H2-type" evidence="6">
    <location>
        <begin position="317"/>
        <end position="344"/>
    </location>
</feature>
<dbReference type="Gene3D" id="3.30.160.60">
    <property type="entry name" value="Classic Zinc Finger"/>
    <property type="match status" value="3"/>
</dbReference>
<evidence type="ECO:0000256" key="1">
    <source>
        <dbReference type="ARBA" id="ARBA00022723"/>
    </source>
</evidence>
<keyword evidence="1" id="KW-0479">Metal-binding</keyword>
<feature type="domain" description="C2H2-type" evidence="6">
    <location>
        <begin position="287"/>
        <end position="316"/>
    </location>
</feature>
<dbReference type="PANTHER" id="PTHR23235:SF120">
    <property type="entry name" value="KRUPPEL-LIKE FACTOR 15"/>
    <property type="match status" value="1"/>
</dbReference>
<comment type="caution">
    <text evidence="7">The sequence shown here is derived from an EMBL/GenBank/DDBJ whole genome shotgun (WGS) entry which is preliminary data.</text>
</comment>
<keyword evidence="8" id="KW-1185">Reference proteome</keyword>
<evidence type="ECO:0000313" key="7">
    <source>
        <dbReference type="EMBL" id="ODN00978.1"/>
    </source>
</evidence>
<proteinExistence type="predicted"/>
<evidence type="ECO:0000256" key="5">
    <source>
        <dbReference type="SAM" id="MobiDB-lite"/>
    </source>
</evidence>